<evidence type="ECO:0000313" key="1">
    <source>
        <dbReference type="EMBL" id="SEH27611.1"/>
    </source>
</evidence>
<reference evidence="1 2" key="1">
    <citation type="submission" date="2016-10" db="EMBL/GenBank/DDBJ databases">
        <authorList>
            <person name="de Groot N.N."/>
        </authorList>
    </citation>
    <scope>NUCLEOTIDE SEQUENCE [LARGE SCALE GENOMIC DNA]</scope>
    <source>
        <strain evidence="1 2">DSM 23031</strain>
    </source>
</reference>
<dbReference type="EMBL" id="FNWQ01000001">
    <property type="protein sequence ID" value="SEH27611.1"/>
    <property type="molecule type" value="Genomic_DNA"/>
</dbReference>
<proteinExistence type="predicted"/>
<dbReference type="Proteomes" id="UP000198561">
    <property type="component" value="Unassembled WGS sequence"/>
</dbReference>
<dbReference type="AlphaFoldDB" id="A0A1H6GW65"/>
<accession>A0A1H6GW65</accession>
<organism evidence="1 2">
    <name type="scientific">Chryseobacterium culicis</name>
    <dbReference type="NCBI Taxonomy" id="680127"/>
    <lineage>
        <taxon>Bacteria</taxon>
        <taxon>Pseudomonadati</taxon>
        <taxon>Bacteroidota</taxon>
        <taxon>Flavobacteriia</taxon>
        <taxon>Flavobacteriales</taxon>
        <taxon>Weeksellaceae</taxon>
        <taxon>Chryseobacterium group</taxon>
        <taxon>Chryseobacterium</taxon>
    </lineage>
</organism>
<gene>
    <name evidence="1" type="ORF">SAMN05421593_0393</name>
</gene>
<name>A0A1H6GW65_CHRCI</name>
<sequence>MHCNLGLISLELVKIYNIDGFYEVGVYEYF</sequence>
<protein>
    <submittedName>
        <fullName evidence="1">Uncharacterized protein</fullName>
    </submittedName>
</protein>
<evidence type="ECO:0000313" key="2">
    <source>
        <dbReference type="Proteomes" id="UP000198561"/>
    </source>
</evidence>
<dbReference type="STRING" id="680127.SAMN05421593_0393"/>